<keyword evidence="2" id="KW-0347">Helicase</keyword>
<dbReference type="EMBL" id="CAHPQX010000052">
    <property type="protein sequence ID" value="CAB5608126.1"/>
    <property type="molecule type" value="Genomic_DNA"/>
</dbReference>
<evidence type="ECO:0000259" key="1">
    <source>
        <dbReference type="Pfam" id="PF06048"/>
    </source>
</evidence>
<dbReference type="GO" id="GO:0004386">
    <property type="term" value="F:helicase activity"/>
    <property type="evidence" value="ECO:0007669"/>
    <property type="project" value="UniProtKB-KW"/>
</dbReference>
<dbReference type="Proteomes" id="UP000837205">
    <property type="component" value="Unassembled WGS sequence"/>
</dbReference>
<dbReference type="RefSeq" id="WP_239181706.1">
    <property type="nucleotide sequence ID" value="NZ_CAHPQT010000070.1"/>
</dbReference>
<dbReference type="Pfam" id="PF06048">
    <property type="entry name" value="DUF927"/>
    <property type="match status" value="1"/>
</dbReference>
<proteinExistence type="predicted"/>
<dbReference type="AlphaFoldDB" id="A0A9N8CV38"/>
<evidence type="ECO:0000313" key="5">
    <source>
        <dbReference type="Proteomes" id="UP000837205"/>
    </source>
</evidence>
<keyword evidence="5" id="KW-1185">Reference proteome</keyword>
<dbReference type="EMBL" id="CAIIUA010000006">
    <property type="protein sequence ID" value="CAC9268654.1"/>
    <property type="molecule type" value="Genomic_DNA"/>
</dbReference>
<evidence type="ECO:0000313" key="2">
    <source>
        <dbReference type="EMBL" id="CAB5608126.1"/>
    </source>
</evidence>
<feature type="domain" description="DUF927" evidence="1">
    <location>
        <begin position="28"/>
        <end position="319"/>
    </location>
</feature>
<evidence type="ECO:0000313" key="4">
    <source>
        <dbReference type="Proteomes" id="UP000834503"/>
    </source>
</evidence>
<keyword evidence="2" id="KW-0547">Nucleotide-binding</keyword>
<organism evidence="2 4">
    <name type="scientific">Citrobacter werkmanii</name>
    <dbReference type="NCBI Taxonomy" id="67827"/>
    <lineage>
        <taxon>Bacteria</taxon>
        <taxon>Pseudomonadati</taxon>
        <taxon>Pseudomonadota</taxon>
        <taxon>Gammaproteobacteria</taxon>
        <taxon>Enterobacterales</taxon>
        <taxon>Enterobacteriaceae</taxon>
        <taxon>Citrobacter</taxon>
        <taxon>Citrobacter freundii complex</taxon>
    </lineage>
</organism>
<dbReference type="InterPro" id="IPR009270">
    <property type="entry name" value="DUF927"/>
</dbReference>
<reference evidence="2" key="1">
    <citation type="submission" date="2020-05" db="EMBL/GenBank/DDBJ databases">
        <authorList>
            <person name="Delgado-Blas J."/>
        </authorList>
    </citation>
    <scope>NUCLEOTIDE SEQUENCE</scope>
    <source>
        <strain evidence="2">BB1459</strain>
        <strain evidence="3">BB1480</strain>
    </source>
</reference>
<accession>A0A9N8CV38</accession>
<comment type="caution">
    <text evidence="2">The sequence shown here is derived from an EMBL/GenBank/DDBJ whole genome shotgun (WGS) entry which is preliminary data.</text>
</comment>
<dbReference type="Proteomes" id="UP000834503">
    <property type="component" value="Unassembled WGS sequence"/>
</dbReference>
<keyword evidence="2" id="KW-0067">ATP-binding</keyword>
<protein>
    <submittedName>
        <fullName evidence="2">Superfamily II helicase and inactivated derivatives</fullName>
    </submittedName>
</protein>
<gene>
    <name evidence="2" type="ORF">GHA_05575</name>
    <name evidence="3" type="ORF">TML_06134</name>
</gene>
<sequence length="592" mass="65006">MADSITKQVSAGAANSDNVKPLFKYVEITPNGVMMSLMKTVKGVETEYIATVCHTEMRVVGRADFDDAEYRVISFVHPATKHSRTIMIPMETIGTRQGWQLLQKNGIQVSTKSAYREKFAEYLMKAICYRDDGVPDGVLPEWRVLTTTGWHGDAYVMPDGSIISAKPAHGMIVRLSSRADEHANVDAAGTASDWREHVAPLVAGNTVMTLALGAALAGPLLPLLGVRGFGLHFWGGTSKGKTTALYVASSVMGHPDKREYSWDMTPLALGIMAAFNNHALLALDEIKQAKGREMARAIYGVFNGKNRAQGDKDGGLREQLRWNTMLLSTGELTVDRHISLALGEDIDAGALIRLLNVKYQEPVNLHGSANGKEFADRIKSLTHKYYGAFGRSWISALAKNPAKTQEIYTSAKSRWDAITSQYDHGAFARAGGHFAVIETALKLASLKALPLSVEDIERSVEDGFSQWLSGYTSDASLSHEDSGVIERAESVLAQVGKFPPAKMQKFAPLPNGEVWGYSDDDTGHVYVLPEVFRQRIAGNMDATDAAKLLESIGMLESAQHKQKRRYVWQNVRPKAGGPQIRAYKMRHVPNEE</sequence>
<evidence type="ECO:0000313" key="3">
    <source>
        <dbReference type="EMBL" id="CAC9268654.1"/>
    </source>
</evidence>
<keyword evidence="2" id="KW-0378">Hydrolase</keyword>
<name>A0A9N8CV38_9ENTR</name>